<dbReference type="Proteomes" id="UP000280792">
    <property type="component" value="Unassembled WGS sequence"/>
</dbReference>
<organism evidence="2 3">
    <name type="scientific">Aestuariirhabdus litorea</name>
    <dbReference type="NCBI Taxonomy" id="2528527"/>
    <lineage>
        <taxon>Bacteria</taxon>
        <taxon>Pseudomonadati</taxon>
        <taxon>Pseudomonadota</taxon>
        <taxon>Gammaproteobacteria</taxon>
        <taxon>Oceanospirillales</taxon>
        <taxon>Aestuariirhabdaceae</taxon>
        <taxon>Aestuariirhabdus</taxon>
    </lineage>
</organism>
<dbReference type="RefSeq" id="WP_125014365.1">
    <property type="nucleotide sequence ID" value="NZ_QWEZ01000001.1"/>
</dbReference>
<keyword evidence="3" id="KW-1185">Reference proteome</keyword>
<evidence type="ECO:0000313" key="2">
    <source>
        <dbReference type="EMBL" id="RRJ83937.1"/>
    </source>
</evidence>
<reference evidence="2 3" key="1">
    <citation type="submission" date="2018-08" db="EMBL/GenBank/DDBJ databases">
        <authorList>
            <person name="Khan S.A."/>
        </authorList>
    </citation>
    <scope>NUCLEOTIDE SEQUENCE [LARGE SCALE GENOMIC DNA]</scope>
    <source>
        <strain evidence="2 3">GTF-13</strain>
    </source>
</reference>
<reference evidence="2 3" key="2">
    <citation type="submission" date="2018-12" db="EMBL/GenBank/DDBJ databases">
        <title>Simiduia agarivorans gen. nov., sp. nov., a marine, agarolytic bacterium isolated from shallow coastal water from Keelung, Taiwan.</title>
        <authorList>
            <person name="Shieh W.Y."/>
        </authorList>
    </citation>
    <scope>NUCLEOTIDE SEQUENCE [LARGE SCALE GENOMIC DNA]</scope>
    <source>
        <strain evidence="2 3">GTF-13</strain>
    </source>
</reference>
<accession>A0A3P3VNM0</accession>
<dbReference type="SMART" id="SM00782">
    <property type="entry name" value="PhnA_Zn_Ribbon"/>
    <property type="match status" value="1"/>
</dbReference>
<proteinExistence type="predicted"/>
<dbReference type="AlphaFoldDB" id="A0A3P3VNM0"/>
<dbReference type="InterPro" id="IPR013991">
    <property type="entry name" value="PhnaA_N_proteobac"/>
</dbReference>
<sequence>MAKGLDKHRARQELLSALGKDLARRARSCCELCEASGVKLVTFEVEPVPLEPEFERCLLLCETCREQLANPKRVQPDHWRCLGRAVWSTEPVVQVAAVRMARQLAARHDWAQELLDPLFLEPEVEAWIDHP</sequence>
<feature type="domain" description="PhnA protein N-terminal proteobacterial" evidence="1">
    <location>
        <begin position="21"/>
        <end position="69"/>
    </location>
</feature>
<name>A0A3P3VNM0_9GAMM</name>
<dbReference type="EMBL" id="QWEZ01000001">
    <property type="protein sequence ID" value="RRJ83937.1"/>
    <property type="molecule type" value="Genomic_DNA"/>
</dbReference>
<comment type="caution">
    <text evidence="2">The sequence shown here is derived from an EMBL/GenBank/DDBJ whole genome shotgun (WGS) entry which is preliminary data.</text>
</comment>
<gene>
    <name evidence="2" type="ORF">D0544_02110</name>
</gene>
<evidence type="ECO:0000313" key="3">
    <source>
        <dbReference type="Proteomes" id="UP000280792"/>
    </source>
</evidence>
<evidence type="ECO:0000259" key="1">
    <source>
        <dbReference type="SMART" id="SM00782"/>
    </source>
</evidence>
<protein>
    <submittedName>
        <fullName evidence="2">PhnA protein</fullName>
    </submittedName>
</protein>